<organism evidence="1 2">
    <name type="scientific">Desulfoferula mesophila</name>
    <dbReference type="NCBI Taxonomy" id="3058419"/>
    <lineage>
        <taxon>Bacteria</taxon>
        <taxon>Pseudomonadati</taxon>
        <taxon>Thermodesulfobacteriota</taxon>
        <taxon>Desulfarculia</taxon>
        <taxon>Desulfarculales</taxon>
        <taxon>Desulfarculaceae</taxon>
        <taxon>Desulfoferula</taxon>
    </lineage>
</organism>
<sequence length="134" mass="14467">MGQEKLGLDNPDMIRAVGAYGGGIASSGRTCGILLGAIAAVSARYSKSRADEMDDANMWRLSFKLSKAFEKLCESYGGTDCAAIAKVDWRDKDEVKSFYGNPDSRRNICTELTGKMAEYLGRLLEEAGAVEPGE</sequence>
<dbReference type="EMBL" id="AP028679">
    <property type="protein sequence ID" value="BEQ16134.1"/>
    <property type="molecule type" value="Genomic_DNA"/>
</dbReference>
<dbReference type="Proteomes" id="UP001366166">
    <property type="component" value="Chromosome"/>
</dbReference>
<accession>A0AAU9ESK2</accession>
<dbReference type="AlphaFoldDB" id="A0AAU9ESK2"/>
<reference evidence="2" key="1">
    <citation type="journal article" date="2023" name="Arch. Microbiol.">
        <title>Desulfoferula mesophilus gen. nov. sp. nov., a mesophilic sulfate-reducing bacterium isolated from a brackish lake sediment.</title>
        <authorList>
            <person name="Watanabe T."/>
            <person name="Yabe T."/>
            <person name="Tsuji J.M."/>
            <person name="Fukui M."/>
        </authorList>
    </citation>
    <scope>NUCLEOTIDE SEQUENCE [LARGE SCALE GENOMIC DNA]</scope>
    <source>
        <strain evidence="2">12FAK</strain>
    </source>
</reference>
<evidence type="ECO:0000313" key="1">
    <source>
        <dbReference type="EMBL" id="BEQ16134.1"/>
    </source>
</evidence>
<evidence type="ECO:0008006" key="3">
    <source>
        <dbReference type="Google" id="ProtNLM"/>
    </source>
</evidence>
<evidence type="ECO:0000313" key="2">
    <source>
        <dbReference type="Proteomes" id="UP001366166"/>
    </source>
</evidence>
<dbReference type="InterPro" id="IPR010181">
    <property type="entry name" value="CGCAxxGCC_motif"/>
</dbReference>
<dbReference type="Pfam" id="PF09719">
    <property type="entry name" value="C_GCAxxG_C_C"/>
    <property type="match status" value="1"/>
</dbReference>
<dbReference type="InterPro" id="IPR036280">
    <property type="entry name" value="Multihaem_cyt_sf"/>
</dbReference>
<proteinExistence type="predicted"/>
<name>A0AAU9ESK2_9BACT</name>
<keyword evidence="2" id="KW-1185">Reference proteome</keyword>
<gene>
    <name evidence="1" type="ORF">FAK_32000</name>
</gene>
<protein>
    <recommendedName>
        <fullName evidence="3">C_GCAxxG_C_C family protein</fullName>
    </recommendedName>
</protein>
<dbReference type="SUPFAM" id="SSF48695">
    <property type="entry name" value="Multiheme cytochromes"/>
    <property type="match status" value="1"/>
</dbReference>
<dbReference type="KEGG" id="dmp:FAK_32000"/>